<keyword evidence="3" id="KW-1185">Reference proteome</keyword>
<gene>
    <name evidence="2" type="ORF">SAMN05444340_12518</name>
</gene>
<dbReference type="AlphaFoldDB" id="A0A1H3NJV5"/>
<protein>
    <submittedName>
        <fullName evidence="2">Uncharacterized protein</fullName>
    </submittedName>
</protein>
<sequence>MDDGHFKRVEDYTNANLVLILMNLMWIFGVIWTYWGLFPVVVLGFTLNHLITRAGVVRARRLLENAPRPVGIDLGDGGV</sequence>
<keyword evidence="1" id="KW-0812">Transmembrane</keyword>
<dbReference type="Proteomes" id="UP000199286">
    <property type="component" value="Unassembled WGS sequence"/>
</dbReference>
<reference evidence="2 3" key="1">
    <citation type="submission" date="2016-10" db="EMBL/GenBank/DDBJ databases">
        <authorList>
            <person name="de Groot N.N."/>
        </authorList>
    </citation>
    <scope>NUCLEOTIDE SEQUENCE [LARGE SCALE GENOMIC DNA]</scope>
    <source>
        <strain evidence="2 3">DSM 26880</strain>
    </source>
</reference>
<keyword evidence="1" id="KW-0472">Membrane</keyword>
<evidence type="ECO:0000256" key="1">
    <source>
        <dbReference type="SAM" id="Phobius"/>
    </source>
</evidence>
<evidence type="ECO:0000313" key="2">
    <source>
        <dbReference type="EMBL" id="SDY89033.1"/>
    </source>
</evidence>
<dbReference type="STRING" id="321339.SAMN05444340_12518"/>
<feature type="transmembrane region" description="Helical" evidence="1">
    <location>
        <begin position="12"/>
        <end position="28"/>
    </location>
</feature>
<proteinExistence type="predicted"/>
<organism evidence="2 3">
    <name type="scientific">Citreimonas salinaria</name>
    <dbReference type="NCBI Taxonomy" id="321339"/>
    <lineage>
        <taxon>Bacteria</taxon>
        <taxon>Pseudomonadati</taxon>
        <taxon>Pseudomonadota</taxon>
        <taxon>Alphaproteobacteria</taxon>
        <taxon>Rhodobacterales</taxon>
        <taxon>Roseobacteraceae</taxon>
        <taxon>Citreimonas</taxon>
    </lineage>
</organism>
<dbReference type="RefSeq" id="WP_177178004.1">
    <property type="nucleotide sequence ID" value="NZ_FNPF01000025.1"/>
</dbReference>
<evidence type="ECO:0000313" key="3">
    <source>
        <dbReference type="Proteomes" id="UP000199286"/>
    </source>
</evidence>
<accession>A0A1H3NJV5</accession>
<name>A0A1H3NJV5_9RHOB</name>
<keyword evidence="1" id="KW-1133">Transmembrane helix</keyword>
<dbReference type="EMBL" id="FNPF01000025">
    <property type="protein sequence ID" value="SDY89033.1"/>
    <property type="molecule type" value="Genomic_DNA"/>
</dbReference>